<dbReference type="GO" id="GO:0048255">
    <property type="term" value="P:mRNA stabilization"/>
    <property type="evidence" value="ECO:0007669"/>
    <property type="project" value="InterPro"/>
</dbReference>
<dbReference type="PANTHER" id="PTHR22792">
    <property type="entry name" value="LUPUS LA PROTEIN-RELATED"/>
    <property type="match status" value="1"/>
</dbReference>
<dbReference type="Pfam" id="PF21071">
    <property type="entry name" value="LARP1_HEAT"/>
    <property type="match status" value="1"/>
</dbReference>
<feature type="compositionally biased region" description="Low complexity" evidence="3">
    <location>
        <begin position="192"/>
        <end position="204"/>
    </location>
</feature>
<evidence type="ECO:0000256" key="1">
    <source>
        <dbReference type="ARBA" id="ARBA00022884"/>
    </source>
</evidence>
<feature type="compositionally biased region" description="Polar residues" evidence="3">
    <location>
        <begin position="93"/>
        <end position="108"/>
    </location>
</feature>
<feature type="compositionally biased region" description="Basic and acidic residues" evidence="3">
    <location>
        <begin position="251"/>
        <end position="260"/>
    </location>
</feature>
<dbReference type="SMART" id="SM00715">
    <property type="entry name" value="LA"/>
    <property type="match status" value="1"/>
</dbReference>
<proteinExistence type="predicted"/>
<feature type="compositionally biased region" description="Polar residues" evidence="3">
    <location>
        <begin position="28"/>
        <end position="38"/>
    </location>
</feature>
<dbReference type="PROSITE" id="PS50961">
    <property type="entry name" value="HTH_LA"/>
    <property type="match status" value="1"/>
</dbReference>
<evidence type="ECO:0000313" key="5">
    <source>
        <dbReference type="EMBL" id="SLM33727.1"/>
    </source>
</evidence>
<feature type="compositionally biased region" description="Gly residues" evidence="3">
    <location>
        <begin position="595"/>
        <end position="604"/>
    </location>
</feature>
<dbReference type="SUPFAM" id="SSF46785">
    <property type="entry name" value="Winged helix' DNA-binding domain"/>
    <property type="match status" value="1"/>
</dbReference>
<feature type="compositionally biased region" description="Basic and acidic residues" evidence="3">
    <location>
        <begin position="581"/>
        <end position="593"/>
    </location>
</feature>
<dbReference type="InterPro" id="IPR036390">
    <property type="entry name" value="WH_DNA-bd_sf"/>
</dbReference>
<feature type="compositionally biased region" description="Polar residues" evidence="3">
    <location>
        <begin position="625"/>
        <end position="637"/>
    </location>
</feature>
<feature type="compositionally biased region" description="Polar residues" evidence="3">
    <location>
        <begin position="231"/>
        <end position="250"/>
    </location>
</feature>
<evidence type="ECO:0000313" key="6">
    <source>
        <dbReference type="Proteomes" id="UP000192927"/>
    </source>
</evidence>
<dbReference type="SMART" id="SM00684">
    <property type="entry name" value="DM15"/>
    <property type="match status" value="2"/>
</dbReference>
<reference evidence="6" key="1">
    <citation type="submission" date="2017-03" db="EMBL/GenBank/DDBJ databases">
        <authorList>
            <person name="Sharma R."/>
            <person name="Thines M."/>
        </authorList>
    </citation>
    <scope>NUCLEOTIDE SEQUENCE [LARGE SCALE GENOMIC DNA]</scope>
</reference>
<dbReference type="InterPro" id="IPR036388">
    <property type="entry name" value="WH-like_DNA-bd_sf"/>
</dbReference>
<dbReference type="PANTHER" id="PTHR22792:SF132">
    <property type="entry name" value="LA-RELATED PROTEIN 1"/>
    <property type="match status" value="1"/>
</dbReference>
<feature type="domain" description="HTH La-type RNA-binding" evidence="4">
    <location>
        <begin position="720"/>
        <end position="809"/>
    </location>
</feature>
<dbReference type="Gene3D" id="1.10.10.10">
    <property type="entry name" value="Winged helix-like DNA-binding domain superfamily/Winged helix DNA-binding domain"/>
    <property type="match status" value="1"/>
</dbReference>
<keyword evidence="6" id="KW-1185">Reference proteome</keyword>
<dbReference type="InterPro" id="IPR045180">
    <property type="entry name" value="La_dom_prot"/>
</dbReference>
<protein>
    <submittedName>
        <fullName evidence="5">Winged helix-turn-helix DNA-binding domain</fullName>
    </submittedName>
</protein>
<dbReference type="CDD" id="cd07323">
    <property type="entry name" value="LAM"/>
    <property type="match status" value="1"/>
</dbReference>
<dbReference type="GO" id="GO:0003677">
    <property type="term" value="F:DNA binding"/>
    <property type="evidence" value="ECO:0007669"/>
    <property type="project" value="UniProtKB-KW"/>
</dbReference>
<dbReference type="InterPro" id="IPR006607">
    <property type="entry name" value="DM15"/>
</dbReference>
<feature type="compositionally biased region" description="Polar residues" evidence="3">
    <location>
        <begin position="502"/>
        <end position="518"/>
    </location>
</feature>
<dbReference type="EMBL" id="FWEW01000098">
    <property type="protein sequence ID" value="SLM33727.1"/>
    <property type="molecule type" value="Genomic_DNA"/>
</dbReference>
<dbReference type="GO" id="GO:0010494">
    <property type="term" value="C:cytoplasmic stress granule"/>
    <property type="evidence" value="ECO:0007669"/>
    <property type="project" value="TreeGrafter"/>
</dbReference>
<evidence type="ECO:0000256" key="3">
    <source>
        <dbReference type="SAM" id="MobiDB-lite"/>
    </source>
</evidence>
<name>A0A1W5CS97_9LECA</name>
<dbReference type="Pfam" id="PF05383">
    <property type="entry name" value="La"/>
    <property type="match status" value="1"/>
</dbReference>
<feature type="compositionally biased region" description="Basic and acidic residues" evidence="3">
    <location>
        <begin position="210"/>
        <end position="219"/>
    </location>
</feature>
<dbReference type="InterPro" id="IPR006630">
    <property type="entry name" value="La_HTH"/>
</dbReference>
<feature type="compositionally biased region" description="Basic and acidic residues" evidence="3">
    <location>
        <begin position="338"/>
        <end position="367"/>
    </location>
</feature>
<feature type="compositionally biased region" description="Low complexity" evidence="3">
    <location>
        <begin position="117"/>
        <end position="139"/>
    </location>
</feature>
<keyword evidence="1 2" id="KW-0694">RNA-binding</keyword>
<feature type="compositionally biased region" description="Basic and acidic residues" evidence="3">
    <location>
        <begin position="463"/>
        <end position="481"/>
    </location>
</feature>
<dbReference type="GO" id="GO:0045727">
    <property type="term" value="P:positive regulation of translation"/>
    <property type="evidence" value="ECO:0007669"/>
    <property type="project" value="TreeGrafter"/>
</dbReference>
<evidence type="ECO:0000256" key="2">
    <source>
        <dbReference type="PROSITE-ProRule" id="PRU00332"/>
    </source>
</evidence>
<feature type="compositionally biased region" description="Basic and acidic residues" evidence="3">
    <location>
        <begin position="169"/>
        <end position="191"/>
    </location>
</feature>
<dbReference type="Proteomes" id="UP000192927">
    <property type="component" value="Unassembled WGS sequence"/>
</dbReference>
<dbReference type="AlphaFoldDB" id="A0A1W5CS97"/>
<sequence>MSTATQKSLGESAQAAPAFSYAQAAKGKSSSVSLTSPSGKVPAESTEMPIKMEATHDTKTASTAQDKGLLTRSSSESHVTESKDLANGHVSEVASSTEGVASTNITSPSPSPKRHSASQSQPTPSTPSSPSFGTASTSTLPKEEDEFSVPNGSSDSTWDKQSQTSQIADRNHDKPEDEKDQAMSNSWEKDTPLPATLKAAPLPAVNVWQQRKEAMEAKAKAGKLITPARAGSSNGGTAQTNGGTRSSENSPDLHKPDNNRRKAKAGAVGSDEKSGGLNAKDTNRPGEAGSGKSGTEALSKPIRGTRTPEIEKPIAAAAAAAPPPPEDPSSWPTPDSAQDEKKKTQERAEKSERDRNSVTKPHGKEKWMPVPYVPTAVFNTQLPARRGGRTPRGGREGTGRGSHVLHGSFGAEKPLLGTNGPSPAPAAAQINDRGRADVNAPKNVPALSKPKRAVSAGPPTSRGEQRKQPEPVSQEHRKEGDLSTQRASQDGGAPIVSERRTSTATQTENQHNTRQSIGQMAKEDTYGTRKPVQVNTDRDEKQPAVNSDAHAHPRSAGPDRRAEGSSRSFDYFRESGGQVPFRERGDGRPERGRGGFRGARGGSNGFSNTHIGTGQQFPNGHLSHHQPSTGFTPSKSHSFTERHGSQGQAAPFTTAPQHSRNFRPGPRSQSIPDSAAYGRFPARPSAGLQHLSPVHTDLANQYGYQQGQPNVMSAMPYNAYVEQYAVFSMVSLQMGYYFSVDNLCKDMFLRKHMDSEGFVFLSVLANFNRIKQLTQDMDLIRYVCLSSAQMEIRTGMDGLDRVRKREGWQQWVLAVEERDPSAQNDGPVQMQQPRIPHPQLMEEYYSPNGCSPTVSPRGSFSPASGVLVDPEYRSLNGIAPSFIPPASLAIANDSVADTHITQTPLSAAVPDFAPSMPSIHNHGFFSLDSQTHPLSQLQSQAQTQSLGENPFTDEQVESLVIVVRKPASPGAPIRVPFHTAASRTFSNGSIDGRTISDELSKFEDRQPQPLSNGDTVSDHVEMGSVQRSRSPFALGSPTRSPNSNASPVFWVKNKEAPIDSLPDDLTHESYSVFRRNALKQRKHAGTGNCHRDMDVLYQFWSHFLIRNFNLRMYDEFRQLAFEDAMQRGSNVGMRNLVQFYDESILGQKVISNEIARDFLDLVGHERQGKSDERPGFDKLRAAWRNGAFNMKNRKRIDTIIDPELKAELEK</sequence>
<dbReference type="GO" id="GO:0000339">
    <property type="term" value="F:RNA cap binding"/>
    <property type="evidence" value="ECO:0007669"/>
    <property type="project" value="InterPro"/>
</dbReference>
<feature type="region of interest" description="Disordered" evidence="3">
    <location>
        <begin position="21"/>
        <end position="679"/>
    </location>
</feature>
<evidence type="ECO:0000259" key="4">
    <source>
        <dbReference type="PROSITE" id="PS50961"/>
    </source>
</evidence>
<accession>A0A1W5CS97</accession>
<dbReference type="GO" id="GO:0005829">
    <property type="term" value="C:cytosol"/>
    <property type="evidence" value="ECO:0007669"/>
    <property type="project" value="TreeGrafter"/>
</dbReference>
<feature type="compositionally biased region" description="Polar residues" evidence="3">
    <location>
        <begin position="60"/>
        <end position="77"/>
    </location>
</feature>
<feature type="compositionally biased region" description="Polar residues" evidence="3">
    <location>
        <begin position="605"/>
        <end position="618"/>
    </location>
</feature>
<organism evidence="5 6">
    <name type="scientific">Lasallia pustulata</name>
    <dbReference type="NCBI Taxonomy" id="136370"/>
    <lineage>
        <taxon>Eukaryota</taxon>
        <taxon>Fungi</taxon>
        <taxon>Dikarya</taxon>
        <taxon>Ascomycota</taxon>
        <taxon>Pezizomycotina</taxon>
        <taxon>Lecanoromycetes</taxon>
        <taxon>OSLEUM clade</taxon>
        <taxon>Umbilicariomycetidae</taxon>
        <taxon>Umbilicariales</taxon>
        <taxon>Umbilicariaceae</taxon>
        <taxon>Lasallia</taxon>
    </lineage>
</organism>
<feature type="compositionally biased region" description="Polar residues" evidence="3">
    <location>
        <begin position="150"/>
        <end position="168"/>
    </location>
</feature>
<keyword evidence="5" id="KW-0238">DNA-binding</keyword>